<accession>A0AAD8I8K5</accession>
<keyword evidence="4" id="KW-1185">Reference proteome</keyword>
<dbReference type="EMBL" id="JAUIZM010000006">
    <property type="protein sequence ID" value="KAK1381217.1"/>
    <property type="molecule type" value="Genomic_DNA"/>
</dbReference>
<evidence type="ECO:0000313" key="3">
    <source>
        <dbReference type="EMBL" id="KAK1381217.1"/>
    </source>
</evidence>
<dbReference type="Pfam" id="PF05627">
    <property type="entry name" value="AvrRpt-cleavage"/>
    <property type="match status" value="1"/>
</dbReference>
<feature type="compositionally biased region" description="Basic and acidic residues" evidence="1">
    <location>
        <begin position="125"/>
        <end position="155"/>
    </location>
</feature>
<sequence>MAEQSQLQKDNEDNVPYTVFENAGKGKSGKKMDPSNPDMVANDRSPVQFSSEGKAELDVVNGPETERSRHKRHMSQEDGELTLVQTTDIESSHQHHGGVTSETNESESEANKDLDGTGPSHQRRLSGEDRDIRKPHNSPLRHDTIGKKGNADSPRHHLGGGSTDSPKRVSGQNLRPNRSVEQSPLHPHHQTRTGNKGSGVSSPSWERKGSSEGTHSLAPFTPGRSRLRSSVTGGDETPDHGPVVPKFGDWDESDPSAGEGFTHIFNKVQEEKQSETGKVPIVPTETSYSSNGQKQSANDSSKGCFCFPWGRK</sequence>
<protein>
    <submittedName>
        <fullName evidence="3">RPM1-interacting protein 4-like</fullName>
    </submittedName>
</protein>
<feature type="compositionally biased region" description="Polar residues" evidence="1">
    <location>
        <begin position="170"/>
        <end position="182"/>
    </location>
</feature>
<dbReference type="PANTHER" id="PTHR33159:SF6">
    <property type="entry name" value="RPM1-INTERACTING PROTEIN 4"/>
    <property type="match status" value="1"/>
</dbReference>
<organism evidence="3 4">
    <name type="scientific">Heracleum sosnowskyi</name>
    <dbReference type="NCBI Taxonomy" id="360622"/>
    <lineage>
        <taxon>Eukaryota</taxon>
        <taxon>Viridiplantae</taxon>
        <taxon>Streptophyta</taxon>
        <taxon>Embryophyta</taxon>
        <taxon>Tracheophyta</taxon>
        <taxon>Spermatophyta</taxon>
        <taxon>Magnoliopsida</taxon>
        <taxon>eudicotyledons</taxon>
        <taxon>Gunneridae</taxon>
        <taxon>Pentapetalae</taxon>
        <taxon>asterids</taxon>
        <taxon>campanulids</taxon>
        <taxon>Apiales</taxon>
        <taxon>Apiaceae</taxon>
        <taxon>Apioideae</taxon>
        <taxon>apioid superclade</taxon>
        <taxon>Tordylieae</taxon>
        <taxon>Tordyliinae</taxon>
        <taxon>Heracleum</taxon>
    </lineage>
</organism>
<evidence type="ECO:0000313" key="4">
    <source>
        <dbReference type="Proteomes" id="UP001237642"/>
    </source>
</evidence>
<feature type="compositionally biased region" description="Polar residues" evidence="1">
    <location>
        <begin position="284"/>
        <end position="301"/>
    </location>
</feature>
<feature type="domain" description="RIN4 pathogenic type III effector avirulence factor Avr cleavage site" evidence="2">
    <location>
        <begin position="240"/>
        <end position="273"/>
    </location>
</feature>
<feature type="region of interest" description="Disordered" evidence="1">
    <location>
        <begin position="1"/>
        <end position="302"/>
    </location>
</feature>
<reference evidence="3" key="2">
    <citation type="submission" date="2023-05" db="EMBL/GenBank/DDBJ databases">
        <authorList>
            <person name="Schelkunov M.I."/>
        </authorList>
    </citation>
    <scope>NUCLEOTIDE SEQUENCE</scope>
    <source>
        <strain evidence="3">Hsosn_3</strain>
        <tissue evidence="3">Leaf</tissue>
    </source>
</reference>
<dbReference type="PANTHER" id="PTHR33159">
    <property type="entry name" value="RPM1-INTERACTING PROTEIN 4 (RIN4) FAMILY PROTEIN"/>
    <property type="match status" value="1"/>
</dbReference>
<dbReference type="InterPro" id="IPR008700">
    <property type="entry name" value="TypeIII_avirulence_cleave"/>
</dbReference>
<dbReference type="AlphaFoldDB" id="A0AAD8I8K5"/>
<reference evidence="3" key="1">
    <citation type="submission" date="2023-02" db="EMBL/GenBank/DDBJ databases">
        <title>Genome of toxic invasive species Heracleum sosnowskyi carries increased number of genes despite the absence of recent whole-genome duplications.</title>
        <authorList>
            <person name="Schelkunov M."/>
            <person name="Shtratnikova V."/>
            <person name="Makarenko M."/>
            <person name="Klepikova A."/>
            <person name="Omelchenko D."/>
            <person name="Novikova G."/>
            <person name="Obukhova E."/>
            <person name="Bogdanov V."/>
            <person name="Penin A."/>
            <person name="Logacheva M."/>
        </authorList>
    </citation>
    <scope>NUCLEOTIDE SEQUENCE</scope>
    <source>
        <strain evidence="3">Hsosn_3</strain>
        <tissue evidence="3">Leaf</tissue>
    </source>
</reference>
<name>A0AAD8I8K5_9APIA</name>
<dbReference type="Proteomes" id="UP001237642">
    <property type="component" value="Unassembled WGS sequence"/>
</dbReference>
<dbReference type="GO" id="GO:0005886">
    <property type="term" value="C:plasma membrane"/>
    <property type="evidence" value="ECO:0007669"/>
    <property type="project" value="TreeGrafter"/>
</dbReference>
<comment type="caution">
    <text evidence="3">The sequence shown here is derived from an EMBL/GenBank/DDBJ whole genome shotgun (WGS) entry which is preliminary data.</text>
</comment>
<gene>
    <name evidence="3" type="ORF">POM88_027961</name>
</gene>
<dbReference type="InterPro" id="IPR040387">
    <property type="entry name" value="RIN4/NOI4"/>
</dbReference>
<evidence type="ECO:0000256" key="1">
    <source>
        <dbReference type="SAM" id="MobiDB-lite"/>
    </source>
</evidence>
<feature type="compositionally biased region" description="Polar residues" evidence="1">
    <location>
        <begin position="192"/>
        <end position="204"/>
    </location>
</feature>
<evidence type="ECO:0000259" key="2">
    <source>
        <dbReference type="Pfam" id="PF05627"/>
    </source>
</evidence>
<proteinExistence type="predicted"/>